<dbReference type="InterPro" id="IPR003593">
    <property type="entry name" value="AAA+_ATPase"/>
</dbReference>
<feature type="region of interest" description="Disordered" evidence="2">
    <location>
        <begin position="653"/>
        <end position="696"/>
    </location>
</feature>
<feature type="compositionally biased region" description="Low complexity" evidence="2">
    <location>
        <begin position="94"/>
        <end position="128"/>
    </location>
</feature>
<keyword evidence="5" id="KW-1185">Reference proteome</keyword>
<evidence type="ECO:0000256" key="2">
    <source>
        <dbReference type="SAM" id="MobiDB-lite"/>
    </source>
</evidence>
<feature type="domain" description="TIR" evidence="3">
    <location>
        <begin position="277"/>
        <end position="396"/>
    </location>
</feature>
<feature type="compositionally biased region" description="Low complexity" evidence="2">
    <location>
        <begin position="148"/>
        <end position="158"/>
    </location>
</feature>
<dbReference type="SUPFAM" id="SSF52200">
    <property type="entry name" value="Toll/Interleukin receptor TIR domain"/>
    <property type="match status" value="1"/>
</dbReference>
<dbReference type="Pfam" id="PF25895">
    <property type="entry name" value="WHD_plant_disease"/>
    <property type="match status" value="1"/>
</dbReference>
<keyword evidence="1" id="KW-0150">Chloroplast</keyword>
<accession>A0A8T2UYF7</accession>
<dbReference type="Gene3D" id="3.40.50.10140">
    <property type="entry name" value="Toll/interleukin-1 receptor homology (TIR) domain"/>
    <property type="match status" value="1"/>
</dbReference>
<dbReference type="InterPro" id="IPR027417">
    <property type="entry name" value="P-loop_NTPase"/>
</dbReference>
<dbReference type="OrthoDB" id="6161812at2759"/>
<dbReference type="GO" id="GO:0000725">
    <property type="term" value="P:recombinational repair"/>
    <property type="evidence" value="ECO:0007669"/>
    <property type="project" value="TreeGrafter"/>
</dbReference>
<dbReference type="GO" id="GO:0007165">
    <property type="term" value="P:signal transduction"/>
    <property type="evidence" value="ECO:0007669"/>
    <property type="project" value="InterPro"/>
</dbReference>
<dbReference type="InterPro" id="IPR035897">
    <property type="entry name" value="Toll_tir_struct_dom_sf"/>
</dbReference>
<dbReference type="AlphaFoldDB" id="A0A8T2UYF7"/>
<dbReference type="OMA" id="SSHEIRP"/>
<dbReference type="SMART" id="SM00382">
    <property type="entry name" value="AAA"/>
    <property type="match status" value="1"/>
</dbReference>
<dbReference type="PANTHER" id="PTHR32472:SF11">
    <property type="entry name" value="DISEASE RESISTANCE PROTEIN (TIR-NBS CLASS)"/>
    <property type="match status" value="1"/>
</dbReference>
<proteinExistence type="predicted"/>
<dbReference type="PANTHER" id="PTHR32472">
    <property type="entry name" value="DNA REPAIR PROTEIN RADA"/>
    <property type="match status" value="1"/>
</dbReference>
<name>A0A8T2UYF7_CERRI</name>
<feature type="compositionally biased region" description="Polar residues" evidence="2">
    <location>
        <begin position="17"/>
        <end position="40"/>
    </location>
</feature>
<evidence type="ECO:0000313" key="5">
    <source>
        <dbReference type="Proteomes" id="UP000825935"/>
    </source>
</evidence>
<dbReference type="InterPro" id="IPR000157">
    <property type="entry name" value="TIR_dom"/>
</dbReference>
<dbReference type="InterPro" id="IPR011990">
    <property type="entry name" value="TPR-like_helical_dom_sf"/>
</dbReference>
<sequence>MDNDANLDDPCLPQKTHLGSDSATLPTLRFSASRSPTIRSDTVLHDREVHPAATDVATSSRAASSLSVRFARVADLLELPHSPHPTQLPEKSASHGSSSSISSSSVRPNIYTSTTATYNSSGSGSSSTPPVPFLSSGIPVTPEPASPPGSAFVSASASPFSPPLVSKEPIPEVDLGQAALPLDISSGEHQSPHKSFLPPPSSPEIRSTLSRIDDKFLELRFSKEDCFARSHSVKEKLQFSTPSDVNLRSKSTRTAHFEGAPPTPIINGSPSTSLRPRTCDVYIGIHGYTPSLSRFSKWLRAELEFQGIACFLADRARYSDSRIHDVARRIIQSCTFGVVVISKKTFRNLYSVEELQIFLERKNLVPLFFELAPADCMARDMIERRGDIWEDEGGDLWRAYGGKEREWRDAVDGLSRVDEWKLDAFNGNWRDCILRAVSLLGTRIGRRSVAERERIRKQRVEREEFPFPRNPHFVGREKKLRTVERYLFGDGDTDAQPELDADTRFDQRDSRPTKLNSRLNGRLMTSQSDRWWRREDRRGKDTAIEEFERRRKSDADTIHSQYITQERAMEAGSIDVRRRKSESDRWLSYVRRGFDEVGVLKIENSEGLASMSYPGIVEGYGSSEMGLQISKSAKIKEVSNDHFVDSMARQKLRYSKQRNSSSSFMTSRRKTEGCRSKSESVRSFGEQEEQKVRTNSAASSSHGISVYVCGEAGMGKTELALEFAYRYSQRYRSVLWIGGEARYLRQNYLNLSVLLGLDVGTESQVGPERGRVRTFEEQEREALHRVRRELERDVPYLLIIDNLESERDWWDRKDVSELMPRLGSGSATHVIITTRLAKMAAMPNAITLLYLSSVEALALLHGKRQLSVQEMDALREMEERLDRSIFGLALVGKLLAEIPGMMPTILLEKVNKSIPESWTSIPREHYLKNNTFLLKLLSVCFSYLEQLGGPRKLAIRMACIGGWCAPFPVPVSLLGAAAIDLPEHSSSLVARVFRDSVLFCGTTQTRRAESEAGLLLVRLGIARSCTKQGWIFFDEIFQLYARKRGGLSAARAMVQGIKRRGLIAQHSEHFWAASFLVFGFANDPVVVDLRAVELLSFIKKGALQLAFRAFTTFSRCRAALELLRLCTNMLEDVEKSFVSQSHDWWGRSLCWRASSTQNYMVQQAVNGMRGRSSADDNQVDEYVWEEATLLKALLLETRAKLLLKGGQFDAGEEICRTCISIRTVMLGENHPDTLSAQGTLAKLVRARSEI</sequence>
<dbReference type="Proteomes" id="UP000825935">
    <property type="component" value="Chromosome 4"/>
</dbReference>
<comment type="caution">
    <text evidence="4">The sequence shown here is derived from an EMBL/GenBank/DDBJ whole genome shotgun (WGS) entry which is preliminary data.</text>
</comment>
<evidence type="ECO:0000259" key="3">
    <source>
        <dbReference type="PROSITE" id="PS50104"/>
    </source>
</evidence>
<feature type="compositionally biased region" description="Basic and acidic residues" evidence="2">
    <location>
        <begin position="669"/>
        <end position="680"/>
    </location>
</feature>
<gene>
    <name evidence="4" type="ORF">KP509_04G074400</name>
</gene>
<organism evidence="4 5">
    <name type="scientific">Ceratopteris richardii</name>
    <name type="common">Triangle waterfern</name>
    <dbReference type="NCBI Taxonomy" id="49495"/>
    <lineage>
        <taxon>Eukaryota</taxon>
        <taxon>Viridiplantae</taxon>
        <taxon>Streptophyta</taxon>
        <taxon>Embryophyta</taxon>
        <taxon>Tracheophyta</taxon>
        <taxon>Polypodiopsida</taxon>
        <taxon>Polypodiidae</taxon>
        <taxon>Polypodiales</taxon>
        <taxon>Pteridineae</taxon>
        <taxon>Pteridaceae</taxon>
        <taxon>Parkerioideae</taxon>
        <taxon>Ceratopteris</taxon>
    </lineage>
</organism>
<feature type="region of interest" description="Disordered" evidence="2">
    <location>
        <begin position="1"/>
        <end position="41"/>
    </location>
</feature>
<feature type="compositionally biased region" description="Polar residues" evidence="2">
    <location>
        <begin position="657"/>
        <end position="666"/>
    </location>
</feature>
<dbReference type="Gene3D" id="3.40.50.300">
    <property type="entry name" value="P-loop containing nucleotide triphosphate hydrolases"/>
    <property type="match status" value="1"/>
</dbReference>
<evidence type="ECO:0000256" key="1">
    <source>
        <dbReference type="ARBA" id="ARBA00022528"/>
    </source>
</evidence>
<feature type="region of interest" description="Disordered" evidence="2">
    <location>
        <begin position="81"/>
        <end position="158"/>
    </location>
</feature>
<protein>
    <recommendedName>
        <fullName evidence="3">TIR domain-containing protein</fullName>
    </recommendedName>
</protein>
<evidence type="ECO:0000313" key="4">
    <source>
        <dbReference type="EMBL" id="KAH7439748.1"/>
    </source>
</evidence>
<keyword evidence="1" id="KW-0934">Plastid</keyword>
<dbReference type="InterPro" id="IPR058874">
    <property type="entry name" value="WHD_plant"/>
</dbReference>
<dbReference type="EMBL" id="CM035409">
    <property type="protein sequence ID" value="KAH7439748.1"/>
    <property type="molecule type" value="Genomic_DNA"/>
</dbReference>
<dbReference type="Gene3D" id="1.25.40.10">
    <property type="entry name" value="Tetratricopeptide repeat domain"/>
    <property type="match status" value="1"/>
</dbReference>
<feature type="region of interest" description="Disordered" evidence="2">
    <location>
        <begin position="184"/>
        <end position="204"/>
    </location>
</feature>
<reference evidence="4" key="1">
    <citation type="submission" date="2021-08" db="EMBL/GenBank/DDBJ databases">
        <title>WGS assembly of Ceratopteris richardii.</title>
        <authorList>
            <person name="Marchant D.B."/>
            <person name="Chen G."/>
            <person name="Jenkins J."/>
            <person name="Shu S."/>
            <person name="Leebens-Mack J."/>
            <person name="Grimwood J."/>
            <person name="Schmutz J."/>
            <person name="Soltis P."/>
            <person name="Soltis D."/>
            <person name="Chen Z.-H."/>
        </authorList>
    </citation>
    <scope>NUCLEOTIDE SEQUENCE</scope>
    <source>
        <strain evidence="4">Whitten #5841</strain>
        <tissue evidence="4">Leaf</tissue>
    </source>
</reference>
<dbReference type="PROSITE" id="PS50104">
    <property type="entry name" value="TIR"/>
    <property type="match status" value="1"/>
</dbReference>
<dbReference type="SUPFAM" id="SSF52540">
    <property type="entry name" value="P-loop containing nucleoside triphosphate hydrolases"/>
    <property type="match status" value="1"/>
</dbReference>